<dbReference type="EMBL" id="KK107119">
    <property type="protein sequence ID" value="EZA58691.1"/>
    <property type="molecule type" value="Genomic_DNA"/>
</dbReference>
<accession>A0A026WSQ3</accession>
<reference evidence="1 2" key="1">
    <citation type="journal article" date="2014" name="Curr. Biol.">
        <title>The genome of the clonal raider ant Cerapachys biroi.</title>
        <authorList>
            <person name="Oxley P.R."/>
            <person name="Ji L."/>
            <person name="Fetter-Pruneda I."/>
            <person name="McKenzie S.K."/>
            <person name="Li C."/>
            <person name="Hu H."/>
            <person name="Zhang G."/>
            <person name="Kronauer D.J."/>
        </authorList>
    </citation>
    <scope>NUCLEOTIDE SEQUENCE [LARGE SCALE GENOMIC DNA]</scope>
</reference>
<dbReference type="Proteomes" id="UP000053097">
    <property type="component" value="Unassembled WGS sequence"/>
</dbReference>
<proteinExistence type="predicted"/>
<name>A0A026WSQ3_OOCBI</name>
<sequence length="54" mass="6132">MVLRCYIDSPGDKADPYGHLRRLRALEFWQAGTSLCLVCDGRKVKDKGPRVIRA</sequence>
<keyword evidence="2" id="KW-1185">Reference proteome</keyword>
<dbReference type="AlphaFoldDB" id="A0A026WSQ3"/>
<gene>
    <name evidence="1" type="ORF">X777_14860</name>
</gene>
<evidence type="ECO:0000313" key="1">
    <source>
        <dbReference type="EMBL" id="EZA58691.1"/>
    </source>
</evidence>
<protein>
    <submittedName>
        <fullName evidence="1">Uncharacterized protein</fullName>
    </submittedName>
</protein>
<organism evidence="1 2">
    <name type="scientific">Ooceraea biroi</name>
    <name type="common">Clonal raider ant</name>
    <name type="synonym">Cerapachys biroi</name>
    <dbReference type="NCBI Taxonomy" id="2015173"/>
    <lineage>
        <taxon>Eukaryota</taxon>
        <taxon>Metazoa</taxon>
        <taxon>Ecdysozoa</taxon>
        <taxon>Arthropoda</taxon>
        <taxon>Hexapoda</taxon>
        <taxon>Insecta</taxon>
        <taxon>Pterygota</taxon>
        <taxon>Neoptera</taxon>
        <taxon>Endopterygota</taxon>
        <taxon>Hymenoptera</taxon>
        <taxon>Apocrita</taxon>
        <taxon>Aculeata</taxon>
        <taxon>Formicoidea</taxon>
        <taxon>Formicidae</taxon>
        <taxon>Dorylinae</taxon>
        <taxon>Ooceraea</taxon>
    </lineage>
</organism>
<evidence type="ECO:0000313" key="2">
    <source>
        <dbReference type="Proteomes" id="UP000053097"/>
    </source>
</evidence>